<keyword evidence="3" id="KW-0521">NADP</keyword>
<evidence type="ECO:0000259" key="6">
    <source>
        <dbReference type="Pfam" id="PF00479"/>
    </source>
</evidence>
<dbReference type="Gene3D" id="3.40.50.720">
    <property type="entry name" value="NAD(P)-binding Rossmann-like Domain"/>
    <property type="match status" value="1"/>
</dbReference>
<dbReference type="AlphaFoldDB" id="A0A4S5E8I8"/>
<dbReference type="GO" id="GO:0004345">
    <property type="term" value="F:glucose-6-phosphate dehydrogenase activity"/>
    <property type="evidence" value="ECO:0007669"/>
    <property type="project" value="UniProtKB-EC"/>
</dbReference>
<dbReference type="PIRSF" id="PIRSF000110">
    <property type="entry name" value="G6PD"/>
    <property type="match status" value="1"/>
</dbReference>
<evidence type="ECO:0000256" key="2">
    <source>
        <dbReference type="ARBA" id="ARBA00022526"/>
    </source>
</evidence>
<keyword evidence="2" id="KW-0313">Glucose metabolism</keyword>
<evidence type="ECO:0000313" key="8">
    <source>
        <dbReference type="EMBL" id="THJ67948.1"/>
    </source>
</evidence>
<dbReference type="PRINTS" id="PR00079">
    <property type="entry name" value="G6PDHDRGNASE"/>
</dbReference>
<comment type="pathway">
    <text evidence="1">Carbohydrate degradation; pentose phosphate pathway; D-ribulose 5-phosphate from D-glucose 6-phosphate (oxidative stage): step 1/3.</text>
</comment>
<proteinExistence type="predicted"/>
<dbReference type="Gene3D" id="3.30.360.10">
    <property type="entry name" value="Dihydrodipicolinate Reductase, domain 2"/>
    <property type="match status" value="1"/>
</dbReference>
<accession>A0A4S5E8I8</accession>
<dbReference type="GO" id="GO:0005829">
    <property type="term" value="C:cytosol"/>
    <property type="evidence" value="ECO:0007669"/>
    <property type="project" value="TreeGrafter"/>
</dbReference>
<dbReference type="Proteomes" id="UP000305233">
    <property type="component" value="Unassembled WGS sequence"/>
</dbReference>
<keyword evidence="9" id="KW-1185">Reference proteome</keyword>
<evidence type="ECO:0000256" key="4">
    <source>
        <dbReference type="ARBA" id="ARBA00023002"/>
    </source>
</evidence>
<evidence type="ECO:0000259" key="7">
    <source>
        <dbReference type="Pfam" id="PF02781"/>
    </source>
</evidence>
<dbReference type="GO" id="GO:0009051">
    <property type="term" value="P:pentose-phosphate shunt, oxidative branch"/>
    <property type="evidence" value="ECO:0007669"/>
    <property type="project" value="TreeGrafter"/>
</dbReference>
<dbReference type="EMBL" id="SSWH01000002">
    <property type="protein sequence ID" value="THJ67948.1"/>
    <property type="molecule type" value="Genomic_DNA"/>
</dbReference>
<feature type="domain" description="Glucose-6-phosphate dehydrogenase C-terminal" evidence="7">
    <location>
        <begin position="191"/>
        <end position="466"/>
    </location>
</feature>
<comment type="caution">
    <text evidence="8">The sequence shown here is derived from an EMBL/GenBank/DDBJ whole genome shotgun (WGS) entry which is preliminary data.</text>
</comment>
<name>A0A4S5E8I8_9MICC</name>
<evidence type="ECO:0000256" key="5">
    <source>
        <dbReference type="ARBA" id="ARBA00023277"/>
    </source>
</evidence>
<sequence>MTNPSDTQAGTGSDQDRRQTLVIMGARGDLTSRLLLPGLGGLIAESSLRDLVLIGTGRGSWSQDEWQSVVSDSFAAGKAEGDAVDAVVRSARYVRADVTDEDDLRSLLSAGEGRITLYFALPSAAAVKACEVLARIGVPEGTRLVLEKPFGVDAGSARDLNELLHGLVPEDHVHRVDHFLGMSTVLNILGIRFANRVVEPLLTSEHVAAVDILFEETLGLEGRAAFYDATGALRDMIQSHLLQVMTLVAMLPPATLDPPDLGDAKAQVLRATRVWDDDPERYSRRARYTAGDVGGKSLPSYADEDGIDPAQQTETLAEVVFAVDTWRWSGVPFRVRSGKAIGSPRQEVTVTFRDPQHVPAGLGGEREPNRLTIGLGPRTVGLDININGAGDPFSTSPVTLDTDFGAGELLEYGEVLKSVLNDETSLSVRDDMSVESWRIVQPVLDAWSEGRVPLDEYRAGTAGPESWGLLP</sequence>
<dbReference type="PANTHER" id="PTHR23429:SF0">
    <property type="entry name" value="GLUCOSE-6-PHOSPHATE 1-DEHYDROGENASE"/>
    <property type="match status" value="1"/>
</dbReference>
<dbReference type="InterPro" id="IPR036291">
    <property type="entry name" value="NAD(P)-bd_dom_sf"/>
</dbReference>
<dbReference type="OrthoDB" id="9802739at2"/>
<keyword evidence="4 8" id="KW-0560">Oxidoreductase</keyword>
<dbReference type="SUPFAM" id="SSF55347">
    <property type="entry name" value="Glyceraldehyde-3-phosphate dehydrogenase-like, C-terminal domain"/>
    <property type="match status" value="1"/>
</dbReference>
<reference evidence="8 9" key="1">
    <citation type="submission" date="2019-04" db="EMBL/GenBank/DDBJ databases">
        <authorList>
            <person name="Liu Q."/>
            <person name="Xin Y.-H."/>
        </authorList>
    </citation>
    <scope>NUCLEOTIDE SEQUENCE [LARGE SCALE GENOMIC DNA]</scope>
    <source>
        <strain evidence="8 9">AM23</strain>
    </source>
</reference>
<organism evidence="8 9">
    <name type="scientific">Arthrobacter echini</name>
    <dbReference type="NCBI Taxonomy" id="1529066"/>
    <lineage>
        <taxon>Bacteria</taxon>
        <taxon>Bacillati</taxon>
        <taxon>Actinomycetota</taxon>
        <taxon>Actinomycetes</taxon>
        <taxon>Micrococcales</taxon>
        <taxon>Micrococcaceae</taxon>
        <taxon>Arthrobacter</taxon>
    </lineage>
</organism>
<dbReference type="GO" id="GO:0006006">
    <property type="term" value="P:glucose metabolic process"/>
    <property type="evidence" value="ECO:0007669"/>
    <property type="project" value="UniProtKB-KW"/>
</dbReference>
<feature type="domain" description="Glucose-6-phosphate dehydrogenase NAD-binding" evidence="6">
    <location>
        <begin position="22"/>
        <end position="187"/>
    </location>
</feature>
<keyword evidence="5" id="KW-0119">Carbohydrate metabolism</keyword>
<evidence type="ECO:0000256" key="1">
    <source>
        <dbReference type="ARBA" id="ARBA00004937"/>
    </source>
</evidence>
<dbReference type="PANTHER" id="PTHR23429">
    <property type="entry name" value="GLUCOSE-6-PHOSPHATE 1-DEHYDROGENASE G6PD"/>
    <property type="match status" value="1"/>
</dbReference>
<dbReference type="InterPro" id="IPR001282">
    <property type="entry name" value="G6P_DH"/>
</dbReference>
<dbReference type="InterPro" id="IPR022674">
    <property type="entry name" value="G6P_DH_NAD-bd"/>
</dbReference>
<evidence type="ECO:0000256" key="3">
    <source>
        <dbReference type="ARBA" id="ARBA00022857"/>
    </source>
</evidence>
<gene>
    <name evidence="8" type="ORF">E8P82_03750</name>
</gene>
<dbReference type="Pfam" id="PF00479">
    <property type="entry name" value="G6PD_N"/>
    <property type="match status" value="1"/>
</dbReference>
<protein>
    <submittedName>
        <fullName evidence="8">Glucose-6-phosphate dehydrogenase</fullName>
        <ecNumber evidence="8">1.1.1.49</ecNumber>
    </submittedName>
</protein>
<dbReference type="EC" id="1.1.1.49" evidence="8"/>
<dbReference type="NCBIfam" id="NF009492">
    <property type="entry name" value="PRK12853.1-3"/>
    <property type="match status" value="1"/>
</dbReference>
<dbReference type="GO" id="GO:0050661">
    <property type="term" value="F:NADP binding"/>
    <property type="evidence" value="ECO:0007669"/>
    <property type="project" value="InterPro"/>
</dbReference>
<dbReference type="Pfam" id="PF02781">
    <property type="entry name" value="G6PD_C"/>
    <property type="match status" value="1"/>
</dbReference>
<dbReference type="SUPFAM" id="SSF51735">
    <property type="entry name" value="NAD(P)-binding Rossmann-fold domains"/>
    <property type="match status" value="1"/>
</dbReference>
<dbReference type="InterPro" id="IPR022675">
    <property type="entry name" value="G6P_DH_C"/>
</dbReference>
<evidence type="ECO:0000313" key="9">
    <source>
        <dbReference type="Proteomes" id="UP000305233"/>
    </source>
</evidence>
<dbReference type="RefSeq" id="WP_136453145.1">
    <property type="nucleotide sequence ID" value="NZ_SSWH01000002.1"/>
</dbReference>